<organism evidence="2">
    <name type="scientific">Drosophila pseudoobscura pseudoobscura</name>
    <name type="common">Fruit fly</name>
    <dbReference type="NCBI Taxonomy" id="46245"/>
    <lineage>
        <taxon>Eukaryota</taxon>
        <taxon>Metazoa</taxon>
        <taxon>Ecdysozoa</taxon>
        <taxon>Arthropoda</taxon>
        <taxon>Hexapoda</taxon>
        <taxon>Insecta</taxon>
        <taxon>Pterygota</taxon>
        <taxon>Neoptera</taxon>
        <taxon>Endopterygota</taxon>
        <taxon>Diptera</taxon>
        <taxon>Brachycera</taxon>
        <taxon>Muscomorpha</taxon>
        <taxon>Ephydroidea</taxon>
        <taxon>Drosophilidae</taxon>
        <taxon>Drosophila</taxon>
        <taxon>Sophophora</taxon>
    </lineage>
</organism>
<feature type="compositionally biased region" description="Polar residues" evidence="1">
    <location>
        <begin position="75"/>
        <end position="96"/>
    </location>
</feature>
<feature type="region of interest" description="Disordered" evidence="1">
    <location>
        <begin position="217"/>
        <end position="244"/>
    </location>
</feature>
<evidence type="ECO:0000313" key="2">
    <source>
        <dbReference type="EMBL" id="KRT05160.1"/>
    </source>
</evidence>
<gene>
    <name evidence="2" type="primary">Dpse\GA30657</name>
    <name evidence="2" type="ORF">Dpse_GA30657</name>
</gene>
<feature type="region of interest" description="Disordered" evidence="1">
    <location>
        <begin position="34"/>
        <end position="96"/>
    </location>
</feature>
<dbReference type="Bgee" id="FBgn0271064">
    <property type="expression patterns" value="Expressed in female reproductive system and 2 other cell types or tissues"/>
</dbReference>
<name>A0A0R3NVN8_DROPS</name>
<proteinExistence type="predicted"/>
<reference evidence="2" key="1">
    <citation type="journal article" date="2005" name="Genome Res.">
        <title>Comparative genome sequencing of Drosophila pseudoobscura: chromosomal, gene, and cis-element evolution.</title>
        <authorList>
            <person name="Richards S."/>
            <person name="Liu Y."/>
            <person name="Bettencourt B.R."/>
            <person name="Hradecky P."/>
            <person name="Letovsky S."/>
            <person name="Nielsen R."/>
            <person name="Thornton K."/>
            <person name="Hubisz M.J."/>
            <person name="Chen R."/>
            <person name="Meisel R.P."/>
            <person name="Couronne O."/>
            <person name="Hua S."/>
            <person name="Smith M.A."/>
            <person name="Zhang P."/>
            <person name="Liu J."/>
            <person name="Bussemaker H.J."/>
            <person name="van Batenburg M.F."/>
            <person name="Howells S.L."/>
            <person name="Scherer S.E."/>
            <person name="Sodergren E."/>
            <person name="Matthews B.B."/>
            <person name="Crosby M.A."/>
            <person name="Schroeder A.J."/>
            <person name="Ortiz-Barrientos D."/>
            <person name="Rives C.M."/>
            <person name="Metzker M.L."/>
            <person name="Muzny D.M."/>
            <person name="Scott G."/>
            <person name="Steffen D."/>
            <person name="Wheeler D.A."/>
            <person name="Worley K.C."/>
            <person name="Havlak P."/>
            <person name="Durbin K.J."/>
            <person name="Egan A."/>
            <person name="Gill R."/>
            <person name="Hume J."/>
            <person name="Morgan M.B."/>
            <person name="Miner G."/>
            <person name="Hamilton C."/>
            <person name="Huang Y."/>
            <person name="Waldron L."/>
            <person name="Verduzco D."/>
            <person name="Clerc-Blankenburg K.P."/>
            <person name="Dubchak I."/>
            <person name="Noor M.A."/>
            <person name="Anderson W."/>
            <person name="White K.P."/>
            <person name="Clark A.G."/>
            <person name="Schaeffer S.W."/>
            <person name="Gelbart W."/>
            <person name="Weinstock G.M."/>
            <person name="Gibbs R.A."/>
        </authorList>
    </citation>
    <scope>NUCLEOTIDE SEQUENCE [LARGE SCALE GENOMIC DNA]</scope>
    <source>
        <strain evidence="2">MV2-25</strain>
    </source>
</reference>
<feature type="compositionally biased region" description="Polar residues" evidence="1">
    <location>
        <begin position="34"/>
        <end position="60"/>
    </location>
</feature>
<dbReference type="AlphaFoldDB" id="A0A0R3NVN8"/>
<evidence type="ECO:0000256" key="1">
    <source>
        <dbReference type="SAM" id="MobiDB-lite"/>
    </source>
</evidence>
<accession>A0A0R3NVN8</accession>
<feature type="compositionally biased region" description="Basic and acidic residues" evidence="1">
    <location>
        <begin position="64"/>
        <end position="73"/>
    </location>
</feature>
<reference evidence="2" key="4">
    <citation type="submission" date="2015-11" db="EMBL/GenBank/DDBJ databases">
        <authorList>
            <consortium name="FlyBase"/>
        </authorList>
    </citation>
    <scope>NUCLEOTIDE SEQUENCE</scope>
    <source>
        <strain evidence="2">MV2-25</strain>
    </source>
</reference>
<reference evidence="2" key="2">
    <citation type="journal article" date="2007" name="Nature">
        <title>Evolution of genes and genomes on the Drosophila phylogeny.</title>
        <authorList>
            <consortium name="Drosophila 12 Genomes Consortium"/>
            <person name="Clark A.G."/>
            <person name="Eisen M.B."/>
            <person name="Smith D.R."/>
            <person name="Bergman C.M."/>
            <person name="Oliver B."/>
            <person name="Markow T.A."/>
            <person name="Kaufman T.C."/>
            <person name="Kellis M."/>
            <person name="Gelbart W."/>
            <person name="Iyer V.N."/>
            <person name="Pollard D.A."/>
            <person name="Sackton T.B."/>
            <person name="Larracuente A.M."/>
            <person name="Singh N.D."/>
            <person name="Abad J.P."/>
            <person name="Abt D.N."/>
            <person name="Adryan B."/>
            <person name="Aguade M."/>
            <person name="Akashi H."/>
            <person name="Anderson W.W."/>
            <person name="Aquadro C.F."/>
            <person name="Ardell D.H."/>
            <person name="Arguello R."/>
            <person name="Artieri C.G."/>
            <person name="Barbash D.A."/>
            <person name="Barker D."/>
            <person name="Barsanti P."/>
            <person name="Batterham P."/>
            <person name="Batzoglou S."/>
            <person name="Begun D."/>
            <person name="Bhutkar A."/>
            <person name="Blanco E."/>
            <person name="Bosak S.A."/>
            <person name="Bradley R.K."/>
            <person name="Brand A.D."/>
            <person name="Brent M.R."/>
            <person name="Brooks A.N."/>
            <person name="Brown R.H."/>
            <person name="Butlin R.K."/>
            <person name="Caggese C."/>
            <person name="Calvi B.R."/>
            <person name="Bernardo de Carvalho A."/>
            <person name="Caspi A."/>
            <person name="Castrezana S."/>
            <person name="Celniker S.E."/>
            <person name="Chang J.L."/>
            <person name="Chapple C."/>
            <person name="Chatterji S."/>
            <person name="Chinwalla A."/>
            <person name="Civetta A."/>
            <person name="Clifton S.W."/>
            <person name="Comeron J.M."/>
            <person name="Costello J.C."/>
            <person name="Coyne J.A."/>
            <person name="Daub J."/>
            <person name="David R.G."/>
            <person name="Delcher A.L."/>
            <person name="Delehaunty K."/>
            <person name="Do C.B."/>
            <person name="Ebling H."/>
            <person name="Edwards K."/>
            <person name="Eickbush T."/>
            <person name="Evans J.D."/>
            <person name="Filipski A."/>
            <person name="Findeiss S."/>
            <person name="Freyhult E."/>
            <person name="Fulton L."/>
            <person name="Fulton R."/>
            <person name="Garcia A.C."/>
            <person name="Gardiner A."/>
            <person name="Garfield D.A."/>
            <person name="Garvin B.E."/>
            <person name="Gibson G."/>
            <person name="Gilbert D."/>
            <person name="Gnerre S."/>
            <person name="Godfrey J."/>
            <person name="Good R."/>
            <person name="Gotea V."/>
            <person name="Gravely B."/>
            <person name="Greenberg A.J."/>
            <person name="Griffiths-Jones S."/>
            <person name="Gross S."/>
            <person name="Guigo R."/>
            <person name="Gustafson E.A."/>
            <person name="Haerty W."/>
            <person name="Hahn M.W."/>
            <person name="Halligan D.L."/>
            <person name="Halpern A.L."/>
            <person name="Halter G.M."/>
            <person name="Han M.V."/>
            <person name="Heger A."/>
            <person name="Hillier L."/>
            <person name="Hinrichs A.S."/>
            <person name="Holmes I."/>
            <person name="Hoskins R.A."/>
            <person name="Hubisz M.J."/>
            <person name="Hultmark D."/>
            <person name="Huntley M.A."/>
            <person name="Jaffe D.B."/>
            <person name="Jagadeeshan S."/>
            <person name="Jeck W.R."/>
            <person name="Johnson J."/>
            <person name="Jones C.D."/>
            <person name="Jordan W.C."/>
            <person name="Karpen G.H."/>
            <person name="Kataoka E."/>
            <person name="Keightley P.D."/>
            <person name="Kheradpour P."/>
            <person name="Kirkness E.F."/>
            <person name="Koerich L.B."/>
            <person name="Kristiansen K."/>
            <person name="Kudrna D."/>
            <person name="Kulathinal R.J."/>
            <person name="Kumar S."/>
            <person name="Kwok R."/>
            <person name="Lander E."/>
            <person name="Langley C.H."/>
            <person name="Lapoint R."/>
            <person name="Lazzaro B.P."/>
            <person name="Lee S.J."/>
            <person name="Levesque L."/>
            <person name="Li R."/>
            <person name="Lin C.F."/>
            <person name="Lin M.F."/>
            <person name="Lindblad-Toh K."/>
            <person name="Llopart A."/>
            <person name="Long M."/>
            <person name="Low L."/>
            <person name="Lozovsky E."/>
            <person name="Lu J."/>
            <person name="Luo M."/>
            <person name="Machado C.A."/>
            <person name="Makalowski W."/>
            <person name="Marzo M."/>
            <person name="Matsuda M."/>
            <person name="Matzkin L."/>
            <person name="McAllister B."/>
            <person name="McBride C.S."/>
            <person name="McKernan B."/>
            <person name="McKernan K."/>
            <person name="Mendez-Lago M."/>
            <person name="Minx P."/>
            <person name="Mollenhauer M.U."/>
            <person name="Montooth K."/>
            <person name="Mount S.M."/>
            <person name="Mu X."/>
            <person name="Myers E."/>
            <person name="Negre B."/>
            <person name="Newfeld S."/>
            <person name="Nielsen R."/>
            <person name="Noor M.A."/>
            <person name="O'Grady P."/>
            <person name="Pachter L."/>
            <person name="Papaceit M."/>
            <person name="Parisi M.J."/>
            <person name="Parisi M."/>
            <person name="Parts L."/>
            <person name="Pedersen J.S."/>
            <person name="Pesole G."/>
            <person name="Phillippy A.M."/>
            <person name="Ponting C.P."/>
            <person name="Pop M."/>
            <person name="Porcelli D."/>
            <person name="Powell J.R."/>
            <person name="Prohaska S."/>
            <person name="Pruitt K."/>
            <person name="Puig M."/>
            <person name="Quesneville H."/>
            <person name="Ram K.R."/>
            <person name="Rand D."/>
            <person name="Rasmussen M.D."/>
            <person name="Reed L.K."/>
            <person name="Reenan R."/>
            <person name="Reily A."/>
            <person name="Remington K.A."/>
            <person name="Rieger T.T."/>
            <person name="Ritchie M.G."/>
            <person name="Robin C."/>
            <person name="Rogers Y.H."/>
            <person name="Rohde C."/>
            <person name="Rozas J."/>
            <person name="Rubenfield M.J."/>
            <person name="Ruiz A."/>
            <person name="Russo S."/>
            <person name="Salzberg S.L."/>
            <person name="Sanchez-Gracia A."/>
            <person name="Saranga D.J."/>
            <person name="Sato H."/>
            <person name="Schaeffer S.W."/>
            <person name="Schatz M.C."/>
            <person name="Schlenke T."/>
            <person name="Schwartz R."/>
            <person name="Segarra C."/>
            <person name="Singh R.S."/>
            <person name="Sirot L."/>
            <person name="Sirota M."/>
            <person name="Sisneros N.B."/>
            <person name="Smith C.D."/>
            <person name="Smith T.F."/>
            <person name="Spieth J."/>
            <person name="Stage D.E."/>
            <person name="Stark A."/>
            <person name="Stephan W."/>
            <person name="Strausberg R.L."/>
            <person name="Strempel S."/>
            <person name="Sturgill D."/>
            <person name="Sutton G."/>
            <person name="Sutton G.G."/>
            <person name="Tao W."/>
            <person name="Teichmann S."/>
            <person name="Tobari Y.N."/>
            <person name="Tomimura Y."/>
            <person name="Tsolas J.M."/>
            <person name="Valente V.L."/>
            <person name="Venter E."/>
            <person name="Venter J.C."/>
            <person name="Vicario S."/>
            <person name="Vieira F.G."/>
            <person name="Vilella A.J."/>
            <person name="Villasante A."/>
            <person name="Walenz B."/>
            <person name="Wang J."/>
            <person name="Wasserman M."/>
            <person name="Watts T."/>
            <person name="Wilson D."/>
            <person name="Wilson R.K."/>
            <person name="Wing R.A."/>
            <person name="Wolfner M.F."/>
            <person name="Wong A."/>
            <person name="Wong G.K."/>
            <person name="Wu C.I."/>
            <person name="Wu G."/>
            <person name="Yamamoto D."/>
            <person name="Yang H.P."/>
            <person name="Yang S.P."/>
            <person name="Yorke J.A."/>
            <person name="Yoshida K."/>
            <person name="Zdobnov E."/>
            <person name="Zhang P."/>
            <person name="Zhang Y."/>
            <person name="Zimin A.V."/>
            <person name="Baldwin J."/>
            <person name="Abdouelleil A."/>
            <person name="Abdulkadir J."/>
            <person name="Abebe A."/>
            <person name="Abera B."/>
            <person name="Abreu J."/>
            <person name="Acer S.C."/>
            <person name="Aftuck L."/>
            <person name="Alexander A."/>
            <person name="An P."/>
            <person name="Anderson E."/>
            <person name="Anderson S."/>
            <person name="Arachi H."/>
            <person name="Azer M."/>
            <person name="Bachantsang P."/>
            <person name="Barry A."/>
            <person name="Bayul T."/>
            <person name="Berlin A."/>
            <person name="Bessette D."/>
            <person name="Bloom T."/>
            <person name="Blye J."/>
            <person name="Boguslavskiy L."/>
            <person name="Bonnet C."/>
            <person name="Boukhgalter B."/>
            <person name="Bourzgui I."/>
            <person name="Brown A."/>
            <person name="Cahill P."/>
            <person name="Channer S."/>
            <person name="Cheshatsang Y."/>
            <person name="Chuda L."/>
            <person name="Citroen M."/>
            <person name="Collymore A."/>
            <person name="Cooke P."/>
            <person name="Costello M."/>
            <person name="D'Aco K."/>
            <person name="Daza R."/>
            <person name="De Haan G."/>
            <person name="DeGray S."/>
            <person name="DeMaso C."/>
            <person name="Dhargay N."/>
            <person name="Dooley K."/>
            <person name="Dooley E."/>
            <person name="Doricent M."/>
            <person name="Dorje P."/>
            <person name="Dorjee K."/>
            <person name="Dupes A."/>
            <person name="Elong R."/>
            <person name="Falk J."/>
            <person name="Farina A."/>
            <person name="Faro S."/>
            <person name="Ferguson D."/>
            <person name="Fisher S."/>
            <person name="Foley C.D."/>
            <person name="Franke A."/>
            <person name="Friedrich D."/>
            <person name="Gadbois L."/>
            <person name="Gearin G."/>
            <person name="Gearin C.R."/>
            <person name="Giannoukos G."/>
            <person name="Goode T."/>
            <person name="Graham J."/>
            <person name="Grandbois E."/>
            <person name="Grewal S."/>
            <person name="Gyaltsen K."/>
            <person name="Hafez N."/>
            <person name="Hagos B."/>
            <person name="Hall J."/>
            <person name="Henson C."/>
            <person name="Hollinger A."/>
            <person name="Honan T."/>
            <person name="Huard M.D."/>
            <person name="Hughes L."/>
            <person name="Hurhula B."/>
            <person name="Husby M.E."/>
            <person name="Kamat A."/>
            <person name="Kanga B."/>
            <person name="Kashin S."/>
            <person name="Khazanovich D."/>
            <person name="Kisner P."/>
            <person name="Lance K."/>
            <person name="Lara M."/>
            <person name="Lee W."/>
            <person name="Lennon N."/>
            <person name="Letendre F."/>
            <person name="LeVine R."/>
            <person name="Lipovsky A."/>
            <person name="Liu X."/>
            <person name="Liu J."/>
            <person name="Liu S."/>
            <person name="Lokyitsang T."/>
            <person name="Lokyitsang Y."/>
            <person name="Lubonja R."/>
            <person name="Lui A."/>
            <person name="MacDonald P."/>
            <person name="Magnisalis V."/>
            <person name="Maru K."/>
            <person name="Matthews C."/>
            <person name="McCusker W."/>
            <person name="McDonough S."/>
            <person name="Mehta T."/>
            <person name="Meldrim J."/>
            <person name="Meneus L."/>
            <person name="Mihai O."/>
            <person name="Mihalev A."/>
            <person name="Mihova T."/>
            <person name="Mittelman R."/>
            <person name="Mlenga V."/>
            <person name="Montmayeur A."/>
            <person name="Mulrain L."/>
            <person name="Navidi A."/>
            <person name="Naylor J."/>
            <person name="Negash T."/>
            <person name="Nguyen T."/>
            <person name="Nguyen N."/>
            <person name="Nicol R."/>
            <person name="Norbu C."/>
            <person name="Norbu N."/>
            <person name="Novod N."/>
            <person name="O'Neill B."/>
            <person name="Osman S."/>
            <person name="Markiewicz E."/>
            <person name="Oyono O.L."/>
            <person name="Patti C."/>
            <person name="Phunkhang P."/>
            <person name="Pierre F."/>
            <person name="Priest M."/>
            <person name="Raghuraman S."/>
            <person name="Rege F."/>
            <person name="Reyes R."/>
            <person name="Rise C."/>
            <person name="Rogov P."/>
            <person name="Ross K."/>
            <person name="Ryan E."/>
            <person name="Settipalli S."/>
            <person name="Shea T."/>
            <person name="Sherpa N."/>
            <person name="Shi L."/>
            <person name="Shih D."/>
            <person name="Sparrow T."/>
            <person name="Spaulding J."/>
            <person name="Stalker J."/>
            <person name="Stange-Thomann N."/>
            <person name="Stavropoulos S."/>
            <person name="Stone C."/>
            <person name="Strader C."/>
            <person name="Tesfaye S."/>
            <person name="Thomson T."/>
            <person name="Thoulutsang Y."/>
            <person name="Thoulutsang D."/>
            <person name="Topham K."/>
            <person name="Topping I."/>
            <person name="Tsamla T."/>
            <person name="Vassiliev H."/>
            <person name="Vo A."/>
            <person name="Wangchuk T."/>
            <person name="Wangdi T."/>
            <person name="Weiand M."/>
            <person name="Wilkinson J."/>
            <person name="Wilson A."/>
            <person name="Yadav S."/>
            <person name="Young G."/>
            <person name="Yu Q."/>
            <person name="Zembek L."/>
            <person name="Zhong D."/>
            <person name="Zimmer A."/>
            <person name="Zwirko Z."/>
            <person name="Jaffe D.B."/>
            <person name="Alvarez P."/>
            <person name="Brockman W."/>
            <person name="Butler J."/>
            <person name="Chin C."/>
            <person name="Gnerre S."/>
            <person name="Grabherr M."/>
            <person name="Kleber M."/>
            <person name="Mauceli E."/>
            <person name="MacCallum I."/>
        </authorList>
    </citation>
    <scope>NUCLEOTIDE SEQUENCE [LARGE SCALE GENOMIC DNA]</scope>
    <source>
        <strain evidence="2">MV2-25</strain>
    </source>
</reference>
<reference evidence="2" key="3">
    <citation type="journal article" date="2012" name="PLoS ONE">
        <title>Mind the gap: upgrading genomes with Pacific Biosciences RS long-read sequencing technology.</title>
        <authorList>
            <person name="English A.C."/>
            <person name="Richards S."/>
            <person name="Han Y."/>
            <person name="Wang M."/>
            <person name="Vee V."/>
            <person name="Qu J."/>
            <person name="Qin X."/>
            <person name="Muzny D.M."/>
            <person name="Reid J.G."/>
            <person name="Worley K.C."/>
            <person name="Gibbs R.A."/>
        </authorList>
    </citation>
    <scope>NUCLEOTIDE SEQUENCE</scope>
    <source>
        <strain evidence="2">MV2-25</strain>
    </source>
</reference>
<protein>
    <submittedName>
        <fullName evidence="2">Uncharacterized protein, isoform D</fullName>
    </submittedName>
</protein>
<sequence>MSRTGTICVVDLAQNVTISNILLCMHIKMGNSGSSHQLNIQRQNTDPSPHAKNLSQQFRQSSHRHYDYSKPDIRSSPTPQKGYSQQWRRSFPTSNSQKVIKYKTDENVQFKVLPRIDKSLHLRATTNGAILNSGGTISGRRLSENPISCPTNAPMQRSRTFIAGSTNHSLQTEFTRSQTLHHVKANYKKDNLVSNTKSNLTQMQRHTYSEPELVNKNNKETATNQSIARSEKKNKYTKKRRAPEVPTESIIIVTSRSSRKQRKKISSYKCEDYKWNRADKTHFSKKYRSTTYSK</sequence>
<dbReference type="ExpressionAtlas" id="A0A0R3NVN8">
    <property type="expression patterns" value="baseline"/>
</dbReference>
<dbReference type="EMBL" id="CH475486">
    <property type="protein sequence ID" value="KRT05160.1"/>
    <property type="molecule type" value="Genomic_DNA"/>
</dbReference>